<dbReference type="GO" id="GO:0005634">
    <property type="term" value="C:nucleus"/>
    <property type="evidence" value="ECO:0007669"/>
    <property type="project" value="TreeGrafter"/>
</dbReference>
<evidence type="ECO:0000313" key="5">
    <source>
        <dbReference type="Proteomes" id="UP001085076"/>
    </source>
</evidence>
<accession>A0A9D5CWL2</accession>
<proteinExistence type="predicted"/>
<dbReference type="EMBL" id="JAGGNH010000002">
    <property type="protein sequence ID" value="KAJ0981036.1"/>
    <property type="molecule type" value="Genomic_DNA"/>
</dbReference>
<dbReference type="InterPro" id="IPR036866">
    <property type="entry name" value="RibonucZ/Hydroxyglut_hydro"/>
</dbReference>
<comment type="caution">
    <text evidence="4">The sequence shown here is derived from an EMBL/GenBank/DDBJ whole genome shotgun (WGS) entry which is preliminary data.</text>
</comment>
<evidence type="ECO:0000256" key="1">
    <source>
        <dbReference type="ARBA" id="ARBA00022801"/>
    </source>
</evidence>
<keyword evidence="5" id="KW-1185">Reference proteome</keyword>
<dbReference type="PANTHER" id="PTHR11203">
    <property type="entry name" value="CLEAVAGE AND POLYADENYLATION SPECIFICITY FACTOR FAMILY MEMBER"/>
    <property type="match status" value="1"/>
</dbReference>
<dbReference type="AlphaFoldDB" id="A0A9D5CWL2"/>
<reference evidence="4" key="1">
    <citation type="submission" date="2021-03" db="EMBL/GenBank/DDBJ databases">
        <authorList>
            <person name="Li Z."/>
            <person name="Yang C."/>
        </authorList>
    </citation>
    <scope>NUCLEOTIDE SEQUENCE</scope>
    <source>
        <strain evidence="4">Dzin_1.0</strain>
        <tissue evidence="4">Leaf</tissue>
    </source>
</reference>
<organism evidence="4 5">
    <name type="scientific">Dioscorea zingiberensis</name>
    <dbReference type="NCBI Taxonomy" id="325984"/>
    <lineage>
        <taxon>Eukaryota</taxon>
        <taxon>Viridiplantae</taxon>
        <taxon>Streptophyta</taxon>
        <taxon>Embryophyta</taxon>
        <taxon>Tracheophyta</taxon>
        <taxon>Spermatophyta</taxon>
        <taxon>Magnoliopsida</taxon>
        <taxon>Liliopsida</taxon>
        <taxon>Dioscoreales</taxon>
        <taxon>Dioscoreaceae</taxon>
        <taxon>Dioscorea</taxon>
    </lineage>
</organism>
<evidence type="ECO:0000259" key="2">
    <source>
        <dbReference type="Pfam" id="PF07521"/>
    </source>
</evidence>
<dbReference type="GO" id="GO:0016787">
    <property type="term" value="F:hydrolase activity"/>
    <property type="evidence" value="ECO:0007669"/>
    <property type="project" value="UniProtKB-KW"/>
</dbReference>
<sequence length="281" mass="31393">MISGGFSLEVFKQWAPSEINLVTLPGYCVAGTIGHKLMSGKPTGIDLDKDTHIDVRCQIHQLSFSPHTDAKGIMDLVGLLSPHHVILVHGEKPKMALLKGRIQTELVEDKKEAEGILVMDKTKRAKIVCENELMLKLGVEEHGVKFAYCCPVYIDFHEQTSHQLASGSCVALENENSSLEAARSPKCSSLQILHRRLESQICCKNLKGNPDYLKLNSITIHSCSRNFCPYRTREENGGRSMQYFCCSWSPVDQDLAWKLISVMKGSDTSLAQDICRMQEMP</sequence>
<dbReference type="InterPro" id="IPR022712">
    <property type="entry name" value="Beta_Casp"/>
</dbReference>
<reference evidence="4" key="2">
    <citation type="journal article" date="2022" name="Hortic Res">
        <title>The genome of Dioscorea zingiberensis sheds light on the biosynthesis, origin and evolution of the medicinally important diosgenin saponins.</title>
        <authorList>
            <person name="Li Y."/>
            <person name="Tan C."/>
            <person name="Li Z."/>
            <person name="Guo J."/>
            <person name="Li S."/>
            <person name="Chen X."/>
            <person name="Wang C."/>
            <person name="Dai X."/>
            <person name="Yang H."/>
            <person name="Song W."/>
            <person name="Hou L."/>
            <person name="Xu J."/>
            <person name="Tong Z."/>
            <person name="Xu A."/>
            <person name="Yuan X."/>
            <person name="Wang W."/>
            <person name="Yang Q."/>
            <person name="Chen L."/>
            <person name="Sun Z."/>
            <person name="Wang K."/>
            <person name="Pan B."/>
            <person name="Chen J."/>
            <person name="Bao Y."/>
            <person name="Liu F."/>
            <person name="Qi X."/>
            <person name="Gang D.R."/>
            <person name="Wen J."/>
            <person name="Li J."/>
        </authorList>
    </citation>
    <scope>NUCLEOTIDE SEQUENCE</scope>
    <source>
        <strain evidence="4">Dzin_1.0</strain>
    </source>
</reference>
<dbReference type="PANTHER" id="PTHR11203:SF37">
    <property type="entry name" value="INTEGRATOR COMPLEX SUBUNIT 11"/>
    <property type="match status" value="1"/>
</dbReference>
<dbReference type="GO" id="GO:0016180">
    <property type="term" value="P:snRNA processing"/>
    <property type="evidence" value="ECO:0007669"/>
    <property type="project" value="TreeGrafter"/>
</dbReference>
<protein>
    <recommendedName>
        <fullName evidence="6">Cleavage and polyadenylation specificity factor subunit 3-II</fullName>
    </recommendedName>
</protein>
<keyword evidence="1" id="KW-0378">Hydrolase</keyword>
<dbReference type="Gene3D" id="3.60.15.10">
    <property type="entry name" value="Ribonuclease Z/Hydroxyacylglutathione hydrolase-like"/>
    <property type="match status" value="1"/>
</dbReference>
<dbReference type="Gene3D" id="3.40.50.10890">
    <property type="match status" value="1"/>
</dbReference>
<evidence type="ECO:0008006" key="6">
    <source>
        <dbReference type="Google" id="ProtNLM"/>
    </source>
</evidence>
<feature type="domain" description="Zn-dependent metallo-hydrolase RNA specificity" evidence="2">
    <location>
        <begin position="53"/>
        <end position="104"/>
    </location>
</feature>
<gene>
    <name evidence="4" type="ORF">J5N97_009291</name>
</gene>
<evidence type="ECO:0000313" key="4">
    <source>
        <dbReference type="EMBL" id="KAJ0981036.1"/>
    </source>
</evidence>
<dbReference type="InterPro" id="IPR011108">
    <property type="entry name" value="RMMBL"/>
</dbReference>
<dbReference type="InterPro" id="IPR050698">
    <property type="entry name" value="MBL"/>
</dbReference>
<dbReference type="Pfam" id="PF10996">
    <property type="entry name" value="Beta-Casp"/>
    <property type="match status" value="1"/>
</dbReference>
<dbReference type="Proteomes" id="UP001085076">
    <property type="component" value="Miscellaneous, Linkage group lg02"/>
</dbReference>
<dbReference type="SUPFAM" id="SSF56281">
    <property type="entry name" value="Metallo-hydrolase/oxidoreductase"/>
    <property type="match status" value="1"/>
</dbReference>
<dbReference type="Pfam" id="PF07521">
    <property type="entry name" value="RMMBL"/>
    <property type="match status" value="1"/>
</dbReference>
<name>A0A9D5CWL2_9LILI</name>
<dbReference type="GO" id="GO:0004521">
    <property type="term" value="F:RNA endonuclease activity"/>
    <property type="evidence" value="ECO:0007669"/>
    <property type="project" value="TreeGrafter"/>
</dbReference>
<dbReference type="OrthoDB" id="10249535at2759"/>
<feature type="domain" description="Beta-Casp" evidence="3">
    <location>
        <begin position="1"/>
        <end position="37"/>
    </location>
</feature>
<evidence type="ECO:0000259" key="3">
    <source>
        <dbReference type="Pfam" id="PF10996"/>
    </source>
</evidence>